<accession>A0AAD3SNF9</accession>
<evidence type="ECO:0000313" key="2">
    <source>
        <dbReference type="EMBL" id="GMH14543.1"/>
    </source>
</evidence>
<protein>
    <submittedName>
        <fullName evidence="2">Uncharacterized protein</fullName>
    </submittedName>
</protein>
<feature type="region of interest" description="Disordered" evidence="1">
    <location>
        <begin position="16"/>
        <end position="112"/>
    </location>
</feature>
<reference evidence="2" key="1">
    <citation type="submission" date="2023-05" db="EMBL/GenBank/DDBJ databases">
        <title>Nepenthes gracilis genome sequencing.</title>
        <authorList>
            <person name="Fukushima K."/>
        </authorList>
    </citation>
    <scope>NUCLEOTIDE SEQUENCE</scope>
    <source>
        <strain evidence="2">SING2019-196</strain>
    </source>
</reference>
<evidence type="ECO:0000256" key="1">
    <source>
        <dbReference type="SAM" id="MobiDB-lite"/>
    </source>
</evidence>
<dbReference type="AlphaFoldDB" id="A0AAD3SNF9"/>
<sequence>MLQRLLDSTTLLRDVDGTEVSLLADGPKGKLRDEPKPNPSSSKINKKGPGLGDISSSVPKPTPPPISNSFGALQDFENDGPFDDKERGRDRSKDVLAQVSEKKDGSPLSKQGTVAHTTMVMEPLVDRVNLNGSPASVRDASCWVKGNPISPPDQDALRIVLELI</sequence>
<proteinExistence type="predicted"/>
<feature type="compositionally biased region" description="Basic and acidic residues" evidence="1">
    <location>
        <begin position="82"/>
        <end position="105"/>
    </location>
</feature>
<dbReference type="EMBL" id="BSYO01000014">
    <property type="protein sequence ID" value="GMH14543.1"/>
    <property type="molecule type" value="Genomic_DNA"/>
</dbReference>
<keyword evidence="3" id="KW-1185">Reference proteome</keyword>
<comment type="caution">
    <text evidence="2">The sequence shown here is derived from an EMBL/GenBank/DDBJ whole genome shotgun (WGS) entry which is preliminary data.</text>
</comment>
<dbReference type="Proteomes" id="UP001279734">
    <property type="component" value="Unassembled WGS sequence"/>
</dbReference>
<organism evidence="2 3">
    <name type="scientific">Nepenthes gracilis</name>
    <name type="common">Slender pitcher plant</name>
    <dbReference type="NCBI Taxonomy" id="150966"/>
    <lineage>
        <taxon>Eukaryota</taxon>
        <taxon>Viridiplantae</taxon>
        <taxon>Streptophyta</taxon>
        <taxon>Embryophyta</taxon>
        <taxon>Tracheophyta</taxon>
        <taxon>Spermatophyta</taxon>
        <taxon>Magnoliopsida</taxon>
        <taxon>eudicotyledons</taxon>
        <taxon>Gunneridae</taxon>
        <taxon>Pentapetalae</taxon>
        <taxon>Caryophyllales</taxon>
        <taxon>Nepenthaceae</taxon>
        <taxon>Nepenthes</taxon>
    </lineage>
</organism>
<gene>
    <name evidence="2" type="ORF">Nepgr_016384</name>
</gene>
<feature type="compositionally biased region" description="Basic and acidic residues" evidence="1">
    <location>
        <begin position="27"/>
        <end position="36"/>
    </location>
</feature>
<name>A0AAD3SNF9_NEPGR</name>
<evidence type="ECO:0000313" key="3">
    <source>
        <dbReference type="Proteomes" id="UP001279734"/>
    </source>
</evidence>